<accession>A0A176RVB1</accession>
<proteinExistence type="predicted"/>
<reference evidence="1 2" key="1">
    <citation type="submission" date="2016-05" db="EMBL/GenBank/DDBJ databases">
        <title>Single-cell genome of chain-forming Candidatus Thiomargarita nelsonii and comparison to other large sulfur-oxidizing bacteria.</title>
        <authorList>
            <person name="Winkel M."/>
            <person name="Salman V."/>
            <person name="Woyke T."/>
            <person name="Schulz-Vogt H."/>
            <person name="Richter M."/>
            <person name="Flood B."/>
            <person name="Bailey J."/>
            <person name="Amann R."/>
            <person name="Mussmann M."/>
        </authorList>
    </citation>
    <scope>NUCLEOTIDE SEQUENCE [LARGE SCALE GENOMIC DNA]</scope>
    <source>
        <strain evidence="1 2">THI036</strain>
    </source>
</reference>
<keyword evidence="2" id="KW-1185">Reference proteome</keyword>
<gene>
    <name evidence="1" type="ORF">THIOM_004659</name>
</gene>
<name>A0A176RVB1_9GAMM</name>
<dbReference type="EMBL" id="LUTY01002700">
    <property type="protein sequence ID" value="OAD19693.1"/>
    <property type="molecule type" value="Genomic_DNA"/>
</dbReference>
<dbReference type="Proteomes" id="UP000076962">
    <property type="component" value="Unassembled WGS sequence"/>
</dbReference>
<sequence>MRQLILNLDDQNLETALNSMAQEQGKDITDVIINVLQHFIKQKSRFPVKKLDPFRHST</sequence>
<protein>
    <submittedName>
        <fullName evidence="1">Uncharacterized protein</fullName>
    </submittedName>
</protein>
<organism evidence="1 2">
    <name type="scientific">Candidatus Thiomargarita nelsonii</name>
    <dbReference type="NCBI Taxonomy" id="1003181"/>
    <lineage>
        <taxon>Bacteria</taxon>
        <taxon>Pseudomonadati</taxon>
        <taxon>Pseudomonadota</taxon>
        <taxon>Gammaproteobacteria</taxon>
        <taxon>Thiotrichales</taxon>
        <taxon>Thiotrichaceae</taxon>
        <taxon>Thiomargarita</taxon>
    </lineage>
</organism>
<dbReference type="AlphaFoldDB" id="A0A176RVB1"/>
<comment type="caution">
    <text evidence="1">The sequence shown here is derived from an EMBL/GenBank/DDBJ whole genome shotgun (WGS) entry which is preliminary data.</text>
</comment>
<evidence type="ECO:0000313" key="2">
    <source>
        <dbReference type="Proteomes" id="UP000076962"/>
    </source>
</evidence>
<feature type="non-terminal residue" evidence="1">
    <location>
        <position position="58"/>
    </location>
</feature>
<evidence type="ECO:0000313" key="1">
    <source>
        <dbReference type="EMBL" id="OAD19693.1"/>
    </source>
</evidence>